<dbReference type="OrthoDB" id="7019152at2"/>
<dbReference type="KEGG" id="pcz:PCL1606_57540"/>
<evidence type="ECO:0008006" key="4">
    <source>
        <dbReference type="Google" id="ProtNLM"/>
    </source>
</evidence>
<evidence type="ECO:0000313" key="2">
    <source>
        <dbReference type="EMBL" id="AKA27199.1"/>
    </source>
</evidence>
<keyword evidence="1" id="KW-0472">Membrane</keyword>
<evidence type="ECO:0000256" key="1">
    <source>
        <dbReference type="SAM" id="Phobius"/>
    </source>
</evidence>
<name>A0A0D5Y858_9PSED</name>
<dbReference type="AlphaFoldDB" id="A0A0D5Y858"/>
<feature type="transmembrane region" description="Helical" evidence="1">
    <location>
        <begin position="6"/>
        <end position="29"/>
    </location>
</feature>
<feature type="transmembrane region" description="Helical" evidence="1">
    <location>
        <begin position="102"/>
        <end position="120"/>
    </location>
</feature>
<keyword evidence="1" id="KW-1133">Transmembrane helix</keyword>
<gene>
    <name evidence="2" type="ORF">PCL1606_57540</name>
</gene>
<protein>
    <recommendedName>
        <fullName evidence="4">Transmembrane protein</fullName>
    </recommendedName>
</protein>
<dbReference type="Proteomes" id="UP000032748">
    <property type="component" value="Chromosome"/>
</dbReference>
<dbReference type="RefSeq" id="WP_045886340.1">
    <property type="nucleotide sequence ID" value="NZ_CP011110.1"/>
</dbReference>
<dbReference type="EMBL" id="CP011110">
    <property type="protein sequence ID" value="AKA27199.1"/>
    <property type="molecule type" value="Genomic_DNA"/>
</dbReference>
<sequence>MFDAEATFFIFVIADFTLAFLFVGMQLYFAYFRMNEILSCLSNSRAVQLRRSVMGKDPFTRFFMLICVGSLLTFYKRSLKSGDLDAGDYKSFPGPLRRMIKLSYTAALLGGVLLFVLWGVGKYMGWVK</sequence>
<proteinExistence type="predicted"/>
<keyword evidence="1" id="KW-0812">Transmembrane</keyword>
<evidence type="ECO:0000313" key="3">
    <source>
        <dbReference type="Proteomes" id="UP000032748"/>
    </source>
</evidence>
<accession>A0A0D5Y858</accession>
<reference evidence="2 3" key="1">
    <citation type="journal article" date="2015" name="Mol. Plant Microbe Interact.">
        <title>Comparative Genomic Analysis of Pseudomonas chlororaphis PCL1606 Reveals New Insight into Antifungal Compounds Involved in Biocontrol.</title>
        <authorList>
            <person name="Calderon C.E."/>
            <person name="Ramos C."/>
            <person name="de Vicente A."/>
            <person name="Cazorla F.M."/>
        </authorList>
    </citation>
    <scope>NUCLEOTIDE SEQUENCE [LARGE SCALE GENOMIC DNA]</scope>
    <source>
        <strain evidence="2 3">PCL1606</strain>
    </source>
</reference>
<feature type="transmembrane region" description="Helical" evidence="1">
    <location>
        <begin position="58"/>
        <end position="75"/>
    </location>
</feature>
<dbReference type="PATRIC" id="fig|587753.10.peg.5738"/>
<organism evidence="2 3">
    <name type="scientific">Pseudomonas chlororaphis</name>
    <dbReference type="NCBI Taxonomy" id="587753"/>
    <lineage>
        <taxon>Bacteria</taxon>
        <taxon>Pseudomonadati</taxon>
        <taxon>Pseudomonadota</taxon>
        <taxon>Gammaproteobacteria</taxon>
        <taxon>Pseudomonadales</taxon>
        <taxon>Pseudomonadaceae</taxon>
        <taxon>Pseudomonas</taxon>
    </lineage>
</organism>